<name>A0ABW8F3K6_9BURK</name>
<feature type="domain" description="DUF4347" evidence="1">
    <location>
        <begin position="88"/>
        <end position="238"/>
    </location>
</feature>
<evidence type="ECO:0000313" key="2">
    <source>
        <dbReference type="EMBL" id="MFJ3047883.1"/>
    </source>
</evidence>
<dbReference type="EMBL" id="JBIUZV010000013">
    <property type="protein sequence ID" value="MFJ3047883.1"/>
    <property type="molecule type" value="Genomic_DNA"/>
</dbReference>
<organism evidence="2 3">
    <name type="scientific">Herbaspirillum chlorophenolicum</name>
    <dbReference type="NCBI Taxonomy" id="211589"/>
    <lineage>
        <taxon>Bacteria</taxon>
        <taxon>Pseudomonadati</taxon>
        <taxon>Pseudomonadota</taxon>
        <taxon>Betaproteobacteria</taxon>
        <taxon>Burkholderiales</taxon>
        <taxon>Oxalobacteraceae</taxon>
        <taxon>Herbaspirillum</taxon>
    </lineage>
</organism>
<dbReference type="RefSeq" id="WP_402702644.1">
    <property type="nucleotide sequence ID" value="NZ_JBIUZV010000013.1"/>
</dbReference>
<dbReference type="Proteomes" id="UP001617427">
    <property type="component" value="Unassembled WGS sequence"/>
</dbReference>
<reference evidence="2 3" key="1">
    <citation type="submission" date="2024-10" db="EMBL/GenBank/DDBJ databases">
        <title>The Natural Products Discovery Center: Release of the First 8490 Sequenced Strains for Exploring Actinobacteria Biosynthetic Diversity.</title>
        <authorList>
            <person name="Kalkreuter E."/>
            <person name="Kautsar S.A."/>
            <person name="Yang D."/>
            <person name="Bader C.D."/>
            <person name="Teijaro C.N."/>
            <person name="Fluegel L."/>
            <person name="Davis C.M."/>
            <person name="Simpson J.R."/>
            <person name="Lauterbach L."/>
            <person name="Steele A.D."/>
            <person name="Gui C."/>
            <person name="Meng S."/>
            <person name="Li G."/>
            <person name="Viehrig K."/>
            <person name="Ye F."/>
            <person name="Su P."/>
            <person name="Kiefer A.F."/>
            <person name="Nichols A."/>
            <person name="Cepeda A.J."/>
            <person name="Yan W."/>
            <person name="Fan B."/>
            <person name="Jiang Y."/>
            <person name="Adhikari A."/>
            <person name="Zheng C.-J."/>
            <person name="Schuster L."/>
            <person name="Cowan T.M."/>
            <person name="Smanski M.J."/>
            <person name="Chevrette M.G."/>
            <person name="De Carvalho L.P.S."/>
            <person name="Shen B."/>
        </authorList>
    </citation>
    <scope>NUCLEOTIDE SEQUENCE [LARGE SCALE GENOMIC DNA]</scope>
    <source>
        <strain evidence="2 3">NPDC087045</strain>
    </source>
</reference>
<proteinExistence type="predicted"/>
<sequence>MNDIHVPFRLLHAQRASLSVTPRRPLLRRASHLLSLEQRFMFDAAAVATAADAAHNNDTHDAAHAAEAAAAHLVRAADPGANDGKKEVVFVDTSLANYQVLEAGVRAGVAIVEFDGTADGLAQIAQWAQNNTGYDAIHIFSHGSEGILNLGTMVLDEAALGSETVKAELADIGHALNAGGDLLLYGCDIAAGSDGQLLINDIARLTGADVAASTDLTGAASLGGNWTLESHVGDIDVRSLSIDGYDGVMTVATLTASDRVTDPNSYFYSMFVKNVDGYNVYFSGQLSTNGEILRFTSSGSPNGGIYSVTGNAIVFEVVPSGYTFDLNSVGISAPAGTTFVVTAVYASGASSYVSFTTTANGYNIYTDFASITNDAKRVYIVT</sequence>
<protein>
    <submittedName>
        <fullName evidence="2">DUF4347 domain-containing protein</fullName>
    </submittedName>
</protein>
<evidence type="ECO:0000259" key="1">
    <source>
        <dbReference type="Pfam" id="PF14252"/>
    </source>
</evidence>
<dbReference type="Pfam" id="PF14252">
    <property type="entry name" value="DUF4347"/>
    <property type="match status" value="1"/>
</dbReference>
<keyword evidence="3" id="KW-1185">Reference proteome</keyword>
<accession>A0ABW8F3K6</accession>
<evidence type="ECO:0000313" key="3">
    <source>
        <dbReference type="Proteomes" id="UP001617427"/>
    </source>
</evidence>
<dbReference type="InterPro" id="IPR025592">
    <property type="entry name" value="DUF4347"/>
</dbReference>
<gene>
    <name evidence="2" type="ORF">ACIPEN_18805</name>
</gene>
<comment type="caution">
    <text evidence="2">The sequence shown here is derived from an EMBL/GenBank/DDBJ whole genome shotgun (WGS) entry which is preliminary data.</text>
</comment>